<dbReference type="InterPro" id="IPR047040">
    <property type="entry name" value="FlhF__GTPase_dom"/>
</dbReference>
<feature type="domain" description="AAA+ ATPase" evidence="14">
    <location>
        <begin position="214"/>
        <end position="347"/>
    </location>
</feature>
<dbReference type="PANTHER" id="PTHR43134">
    <property type="entry name" value="SIGNAL RECOGNITION PARTICLE RECEPTOR SUBUNIT ALPHA"/>
    <property type="match status" value="1"/>
</dbReference>
<keyword evidence="16" id="KW-0966">Cell projection</keyword>
<keyword evidence="8" id="KW-0653">Protein transport</keyword>
<dbReference type="InterPro" id="IPR020006">
    <property type="entry name" value="FlhF"/>
</dbReference>
<dbReference type="GO" id="GO:0003924">
    <property type="term" value="F:GTPase activity"/>
    <property type="evidence" value="ECO:0007669"/>
    <property type="project" value="UniProtKB-UniRule"/>
</dbReference>
<evidence type="ECO:0000256" key="6">
    <source>
        <dbReference type="ARBA" id="ARBA00022741"/>
    </source>
</evidence>
<accession>A0A9N7L5P7</accession>
<sequence length="416" mass="44384">MPNLLFASQRTALADSRQDRRAKPAMRVKSITGATIAQCLLQAKMELGSDAVILSKRSVRKGGFFGLGGKNMIEVTFGVSDDGARDDQASAGYIQKLESQIATLSTSVQALVDSSGKRKAGDYPPVGAIEPDGMIGDLISRRGRGKAAEPGQQDAYAALARQLLDADIAPPLVRQMIAELPMGLSTGAATSEMRTQISQKLLIANRVEIQPGGKLRVLAFVGTTGVGKTTTIAKLAAQYSLVERRRVGVITMDTQRIAAAQQLQTYGDILRVPVRIAHDKAEMVAQLSDYARDGMELVLLDTAGRSPNDILPLGETAQLFDGVGVVQKFLAVPATLSPRDMDNVVGRFYNTFAPDALILTKLDEATDSACFGKLLTVQAKYAIPLAYITTGQKVPDDIAFPDSHAIAARILSTAIL</sequence>
<dbReference type="AlphaFoldDB" id="A0A9N7L5P7"/>
<proteinExistence type="inferred from homology"/>
<keyword evidence="16" id="KW-0969">Cilium</keyword>
<evidence type="ECO:0000313" key="16">
    <source>
        <dbReference type="EMBL" id="BDI32698.1"/>
    </source>
</evidence>
<dbReference type="OrthoDB" id="9778554at2"/>
<dbReference type="InterPro" id="IPR000897">
    <property type="entry name" value="SRP54_GTPase_dom"/>
</dbReference>
<dbReference type="InterPro" id="IPR003593">
    <property type="entry name" value="AAA+_ATPase"/>
</dbReference>
<feature type="domain" description="SRP54-type proteins GTP-binding" evidence="15">
    <location>
        <begin position="215"/>
        <end position="412"/>
    </location>
</feature>
<dbReference type="SMART" id="SM00382">
    <property type="entry name" value="AAA"/>
    <property type="match status" value="1"/>
</dbReference>
<protein>
    <recommendedName>
        <fullName evidence="3 13">Flagellar biosynthesis protein FlhF</fullName>
    </recommendedName>
</protein>
<dbReference type="GO" id="GO:0005886">
    <property type="term" value="C:plasma membrane"/>
    <property type="evidence" value="ECO:0007669"/>
    <property type="project" value="UniProtKB-SubCell"/>
</dbReference>
<evidence type="ECO:0000256" key="3">
    <source>
        <dbReference type="ARBA" id="ARBA00014919"/>
    </source>
</evidence>
<dbReference type="GO" id="GO:0006614">
    <property type="term" value="P:SRP-dependent cotranslational protein targeting to membrane"/>
    <property type="evidence" value="ECO:0007669"/>
    <property type="project" value="UniProtKB-UniRule"/>
</dbReference>
<comment type="subcellular location">
    <subcellularLocation>
        <location evidence="1">Cell membrane</location>
        <topology evidence="1">Peripheral membrane protein</topology>
        <orientation evidence="1">Cytoplasmic side</orientation>
    </subcellularLocation>
</comment>
<dbReference type="EMBL" id="AP025739">
    <property type="protein sequence ID" value="BDI32698.1"/>
    <property type="molecule type" value="Genomic_DNA"/>
</dbReference>
<keyword evidence="16" id="KW-0282">Flagellum</keyword>
<dbReference type="GO" id="GO:0015031">
    <property type="term" value="P:protein transport"/>
    <property type="evidence" value="ECO:0007669"/>
    <property type="project" value="UniProtKB-KW"/>
</dbReference>
<dbReference type="KEGG" id="ccot:CCAX7_47490"/>
<evidence type="ECO:0000256" key="2">
    <source>
        <dbReference type="ARBA" id="ARBA00008531"/>
    </source>
</evidence>
<evidence type="ECO:0000256" key="8">
    <source>
        <dbReference type="ARBA" id="ARBA00022927"/>
    </source>
</evidence>
<name>A0A9N7L5P7_9BACT</name>
<keyword evidence="4" id="KW-0813">Transport</keyword>
<dbReference type="CDD" id="cd17873">
    <property type="entry name" value="FlhF"/>
    <property type="match status" value="1"/>
</dbReference>
<evidence type="ECO:0000256" key="10">
    <source>
        <dbReference type="ARBA" id="ARBA00023136"/>
    </source>
</evidence>
<evidence type="ECO:0000313" key="17">
    <source>
        <dbReference type="Proteomes" id="UP000287394"/>
    </source>
</evidence>
<gene>
    <name evidence="16" type="ORF">CCAX7_47490</name>
</gene>
<evidence type="ECO:0000256" key="7">
    <source>
        <dbReference type="ARBA" id="ARBA00022795"/>
    </source>
</evidence>
<comment type="function">
    <text evidence="12">Necessary for flagellar biosynthesis. May be involved in translocation of the flagellum.</text>
</comment>
<dbReference type="SMART" id="SM00962">
    <property type="entry name" value="SRP54"/>
    <property type="match status" value="1"/>
</dbReference>
<evidence type="ECO:0000259" key="15">
    <source>
        <dbReference type="SMART" id="SM00962"/>
    </source>
</evidence>
<dbReference type="NCBIfam" id="TIGR03499">
    <property type="entry name" value="FlhF"/>
    <property type="match status" value="1"/>
</dbReference>
<dbReference type="InterPro" id="IPR027417">
    <property type="entry name" value="P-loop_NTPase"/>
</dbReference>
<reference evidence="16 17" key="1">
    <citation type="journal article" date="2019" name="Int. J. Syst. Evol. Microbiol.">
        <title>Capsulimonas corticalis gen. nov., sp. nov., an aerobic capsulated bacterium, of a novel bacterial order, Capsulimonadales ord. nov., of the class Armatimonadia of the phylum Armatimonadetes.</title>
        <authorList>
            <person name="Li J."/>
            <person name="Kudo C."/>
            <person name="Tonouchi A."/>
        </authorList>
    </citation>
    <scope>NUCLEOTIDE SEQUENCE [LARGE SCALE GENOMIC DNA]</scope>
    <source>
        <strain evidence="16 17">AX-7</strain>
    </source>
</reference>
<evidence type="ECO:0000256" key="11">
    <source>
        <dbReference type="ARBA" id="ARBA00023225"/>
    </source>
</evidence>
<keyword evidence="11" id="KW-1006">Bacterial flagellum protein export</keyword>
<keyword evidence="7" id="KW-1005">Bacterial flagellum biogenesis</keyword>
<dbReference type="GO" id="GO:0044781">
    <property type="term" value="P:bacterial-type flagellum organization"/>
    <property type="evidence" value="ECO:0007669"/>
    <property type="project" value="UniProtKB-UniRule"/>
</dbReference>
<evidence type="ECO:0000256" key="13">
    <source>
        <dbReference type="NCBIfam" id="TIGR03499"/>
    </source>
</evidence>
<keyword evidence="10" id="KW-0472">Membrane</keyword>
<evidence type="ECO:0000256" key="5">
    <source>
        <dbReference type="ARBA" id="ARBA00022475"/>
    </source>
</evidence>
<evidence type="ECO:0000259" key="14">
    <source>
        <dbReference type="SMART" id="SM00382"/>
    </source>
</evidence>
<keyword evidence="9" id="KW-0342">GTP-binding</keyword>
<evidence type="ECO:0000256" key="9">
    <source>
        <dbReference type="ARBA" id="ARBA00023134"/>
    </source>
</evidence>
<evidence type="ECO:0000256" key="4">
    <source>
        <dbReference type="ARBA" id="ARBA00022448"/>
    </source>
</evidence>
<dbReference type="Gene3D" id="3.40.50.300">
    <property type="entry name" value="P-loop containing nucleotide triphosphate hydrolases"/>
    <property type="match status" value="1"/>
</dbReference>
<comment type="similarity">
    <text evidence="2">Belongs to the GTP-binding SRP family.</text>
</comment>
<dbReference type="Proteomes" id="UP000287394">
    <property type="component" value="Chromosome"/>
</dbReference>
<dbReference type="GO" id="GO:0005525">
    <property type="term" value="F:GTP binding"/>
    <property type="evidence" value="ECO:0007669"/>
    <property type="project" value="UniProtKB-UniRule"/>
</dbReference>
<dbReference type="Pfam" id="PF00448">
    <property type="entry name" value="SRP54"/>
    <property type="match status" value="1"/>
</dbReference>
<keyword evidence="6" id="KW-0547">Nucleotide-binding</keyword>
<keyword evidence="5" id="KW-1003">Cell membrane</keyword>
<dbReference type="Gene3D" id="1.20.120.1380">
    <property type="entry name" value="Flagellar FlhF biosynthesis protein, N domain"/>
    <property type="match status" value="1"/>
</dbReference>
<evidence type="ECO:0000256" key="1">
    <source>
        <dbReference type="ARBA" id="ARBA00004413"/>
    </source>
</evidence>
<evidence type="ECO:0000256" key="12">
    <source>
        <dbReference type="ARBA" id="ARBA00025337"/>
    </source>
</evidence>
<keyword evidence="17" id="KW-1185">Reference proteome</keyword>
<dbReference type="PANTHER" id="PTHR43134:SF3">
    <property type="entry name" value="FLAGELLAR BIOSYNTHESIS PROTEIN FLHF"/>
    <property type="match status" value="1"/>
</dbReference>
<dbReference type="FunFam" id="3.40.50.300:FF:000695">
    <property type="entry name" value="Flagellar biosynthesis regulator FlhF"/>
    <property type="match status" value="1"/>
</dbReference>
<organism evidence="16 17">
    <name type="scientific">Capsulimonas corticalis</name>
    <dbReference type="NCBI Taxonomy" id="2219043"/>
    <lineage>
        <taxon>Bacteria</taxon>
        <taxon>Bacillati</taxon>
        <taxon>Armatimonadota</taxon>
        <taxon>Armatimonadia</taxon>
        <taxon>Capsulimonadales</taxon>
        <taxon>Capsulimonadaceae</taxon>
        <taxon>Capsulimonas</taxon>
    </lineage>
</organism>
<dbReference type="GO" id="GO:0005047">
    <property type="term" value="F:signal recognition particle binding"/>
    <property type="evidence" value="ECO:0007669"/>
    <property type="project" value="TreeGrafter"/>
</dbReference>
<dbReference type="SUPFAM" id="SSF52540">
    <property type="entry name" value="P-loop containing nucleoside triphosphate hydrolases"/>
    <property type="match status" value="1"/>
</dbReference>